<dbReference type="EMBL" id="JACHBG010000016">
    <property type="protein sequence ID" value="MBB6487798.1"/>
    <property type="molecule type" value="Genomic_DNA"/>
</dbReference>
<evidence type="ECO:0000313" key="2">
    <source>
        <dbReference type="Proteomes" id="UP000565576"/>
    </source>
</evidence>
<accession>A0A7X0IW10</accession>
<gene>
    <name evidence="1" type="ORF">GGD46_005108</name>
</gene>
<dbReference type="RefSeq" id="WP_184709071.1">
    <property type="nucleotide sequence ID" value="NZ_JACHBG010000016.1"/>
</dbReference>
<organism evidence="1 2">
    <name type="scientific">Rhizobium lusitanum</name>
    <dbReference type="NCBI Taxonomy" id="293958"/>
    <lineage>
        <taxon>Bacteria</taxon>
        <taxon>Pseudomonadati</taxon>
        <taxon>Pseudomonadota</taxon>
        <taxon>Alphaproteobacteria</taxon>
        <taxon>Hyphomicrobiales</taxon>
        <taxon>Rhizobiaceae</taxon>
        <taxon>Rhizobium/Agrobacterium group</taxon>
        <taxon>Rhizobium</taxon>
    </lineage>
</organism>
<name>A0A7X0IW10_9HYPH</name>
<comment type="caution">
    <text evidence="1">The sequence shown here is derived from an EMBL/GenBank/DDBJ whole genome shotgun (WGS) entry which is preliminary data.</text>
</comment>
<evidence type="ECO:0000313" key="1">
    <source>
        <dbReference type="EMBL" id="MBB6487798.1"/>
    </source>
</evidence>
<dbReference type="AlphaFoldDB" id="A0A7X0IW10"/>
<protein>
    <submittedName>
        <fullName evidence="1">Uncharacterized protein</fullName>
    </submittedName>
</protein>
<reference evidence="1 2" key="1">
    <citation type="submission" date="2020-08" db="EMBL/GenBank/DDBJ databases">
        <title>Genomic Encyclopedia of Type Strains, Phase IV (KMG-V): Genome sequencing to study the core and pangenomes of soil and plant-associated prokaryotes.</title>
        <authorList>
            <person name="Whitman W."/>
        </authorList>
    </citation>
    <scope>NUCLEOTIDE SEQUENCE [LARGE SCALE GENOMIC DNA]</scope>
    <source>
        <strain evidence="1 2">SEMIA 4060</strain>
    </source>
</reference>
<sequence length="69" mass="7672">MLVSSTPISRDLFPYLTQDGAFAVGEVHMFATHWLLTYLTSTLIAIVNGHKQSQTGDLSPWNYAERTGD</sequence>
<dbReference type="Proteomes" id="UP000565576">
    <property type="component" value="Unassembled WGS sequence"/>
</dbReference>
<proteinExistence type="predicted"/>